<keyword evidence="3" id="KW-1185">Reference proteome</keyword>
<reference evidence="3" key="1">
    <citation type="journal article" date="2015" name="Nat. Genet.">
        <title>The genome and transcriptome of the zoonotic hookworm Ancylostoma ceylanicum identify infection-specific gene families.</title>
        <authorList>
            <person name="Schwarz E.M."/>
            <person name="Hu Y."/>
            <person name="Antoshechkin I."/>
            <person name="Miller M.M."/>
            <person name="Sternberg P.W."/>
            <person name="Aroian R.V."/>
        </authorList>
    </citation>
    <scope>NUCLEOTIDE SEQUENCE</scope>
    <source>
        <strain evidence="3">HY135</strain>
    </source>
</reference>
<dbReference type="Proteomes" id="UP000024635">
    <property type="component" value="Unassembled WGS sequence"/>
</dbReference>
<dbReference type="OrthoDB" id="10360867at2759"/>
<keyword evidence="1" id="KW-0732">Signal</keyword>
<gene>
    <name evidence="2" type="primary">Acey_s0421.g1172</name>
    <name evidence="2" type="ORF">Y032_0421g1172</name>
</gene>
<protein>
    <submittedName>
        <fullName evidence="2">Uncharacterized protein</fullName>
    </submittedName>
</protein>
<evidence type="ECO:0000313" key="2">
    <source>
        <dbReference type="EMBL" id="EYC45633.1"/>
    </source>
</evidence>
<feature type="chain" id="PRO_5001491899" evidence="1">
    <location>
        <begin position="21"/>
        <end position="286"/>
    </location>
</feature>
<dbReference type="EMBL" id="JARK01000021">
    <property type="protein sequence ID" value="EYC45633.1"/>
    <property type="molecule type" value="Genomic_DNA"/>
</dbReference>
<evidence type="ECO:0000256" key="1">
    <source>
        <dbReference type="SAM" id="SignalP"/>
    </source>
</evidence>
<organism evidence="2 3">
    <name type="scientific">Ancylostoma ceylanicum</name>
    <dbReference type="NCBI Taxonomy" id="53326"/>
    <lineage>
        <taxon>Eukaryota</taxon>
        <taxon>Metazoa</taxon>
        <taxon>Ecdysozoa</taxon>
        <taxon>Nematoda</taxon>
        <taxon>Chromadorea</taxon>
        <taxon>Rhabditida</taxon>
        <taxon>Rhabditina</taxon>
        <taxon>Rhabditomorpha</taxon>
        <taxon>Strongyloidea</taxon>
        <taxon>Ancylostomatidae</taxon>
        <taxon>Ancylostomatinae</taxon>
        <taxon>Ancylostoma</taxon>
    </lineage>
</organism>
<sequence>MATTMRILVILAVFADSTVMESTITPSNSFEISEDAVTLYYSHTMNETIYYILRSSNVQPSTDVVEVILNTMSKNLNAATVSKILKSLDGEEAETGPSSLVSFPLACPLITLTVTPTTYLDPAQRSNYVNVAIPRIIGLHKKMNVFIYKLAEIYGFTGEGIKIYAKLIRPMQLSSIISAALDGARNDNNTEQYNRVLALAKEIGNMDDYQNKTIASIRLYVTSPAAIQPLFTHLHLLNQPLFIIPVSACSASAAADRQIVQNVRRGATPTTANTCDQPSMRREEKK</sequence>
<dbReference type="AlphaFoldDB" id="A0A016X321"/>
<name>A0A016X321_9BILA</name>
<proteinExistence type="predicted"/>
<feature type="signal peptide" evidence="1">
    <location>
        <begin position="1"/>
        <end position="20"/>
    </location>
</feature>
<comment type="caution">
    <text evidence="2">The sequence shown here is derived from an EMBL/GenBank/DDBJ whole genome shotgun (WGS) entry which is preliminary data.</text>
</comment>
<evidence type="ECO:0000313" key="3">
    <source>
        <dbReference type="Proteomes" id="UP000024635"/>
    </source>
</evidence>
<accession>A0A016X321</accession>